<dbReference type="InterPro" id="IPR040336">
    <property type="entry name" value="At1g61900-like"/>
</dbReference>
<evidence type="ECO:0000313" key="3">
    <source>
        <dbReference type="EMBL" id="VFQ81710.1"/>
    </source>
</evidence>
<feature type="domain" description="At1g61900-like C-terminal" evidence="2">
    <location>
        <begin position="12"/>
        <end position="83"/>
    </location>
</feature>
<dbReference type="Pfam" id="PF26584">
    <property type="entry name" value="At1g61900"/>
    <property type="match status" value="1"/>
</dbReference>
<gene>
    <name evidence="3" type="ORF">CCAM_LOCUS23486</name>
</gene>
<dbReference type="InterPro" id="IPR059003">
    <property type="entry name" value="At1g61900_C"/>
</dbReference>
<dbReference type="PANTHER" id="PTHR33831">
    <property type="entry name" value="GPI-ANCHORED PROTEIN"/>
    <property type="match status" value="1"/>
</dbReference>
<sequence>MLYHLILFLLLLCPLVFPDMSGSIEACKNEIKNETECCLAMGHYVSHLHRQNFITNSRAVDCVDSLGMKLQKANVTRDVYKLCLITLKDFSVQVTPEGMYRLFVHL</sequence>
<reference evidence="3 4" key="1">
    <citation type="submission" date="2018-04" db="EMBL/GenBank/DDBJ databases">
        <authorList>
            <person name="Vogel A."/>
        </authorList>
    </citation>
    <scope>NUCLEOTIDE SEQUENCE [LARGE SCALE GENOMIC DNA]</scope>
</reference>
<dbReference type="PANTHER" id="PTHR33831:SF5">
    <property type="entry name" value="OS07G0102300 PROTEIN"/>
    <property type="match status" value="1"/>
</dbReference>
<organism evidence="3 4">
    <name type="scientific">Cuscuta campestris</name>
    <dbReference type="NCBI Taxonomy" id="132261"/>
    <lineage>
        <taxon>Eukaryota</taxon>
        <taxon>Viridiplantae</taxon>
        <taxon>Streptophyta</taxon>
        <taxon>Embryophyta</taxon>
        <taxon>Tracheophyta</taxon>
        <taxon>Spermatophyta</taxon>
        <taxon>Magnoliopsida</taxon>
        <taxon>eudicotyledons</taxon>
        <taxon>Gunneridae</taxon>
        <taxon>Pentapetalae</taxon>
        <taxon>asterids</taxon>
        <taxon>lamiids</taxon>
        <taxon>Solanales</taxon>
        <taxon>Convolvulaceae</taxon>
        <taxon>Cuscuteae</taxon>
        <taxon>Cuscuta</taxon>
        <taxon>Cuscuta subgen. Grammica</taxon>
        <taxon>Cuscuta sect. Cleistogrammica</taxon>
    </lineage>
</organism>
<dbReference type="GO" id="GO:0005886">
    <property type="term" value="C:plasma membrane"/>
    <property type="evidence" value="ECO:0007669"/>
    <property type="project" value="TreeGrafter"/>
</dbReference>
<accession>A0A484LYS1</accession>
<dbReference type="Proteomes" id="UP000595140">
    <property type="component" value="Unassembled WGS sequence"/>
</dbReference>
<name>A0A484LYS1_9ASTE</name>
<evidence type="ECO:0000256" key="1">
    <source>
        <dbReference type="SAM" id="SignalP"/>
    </source>
</evidence>
<protein>
    <recommendedName>
        <fullName evidence="2">At1g61900-like C-terminal domain-containing protein</fullName>
    </recommendedName>
</protein>
<dbReference type="AlphaFoldDB" id="A0A484LYS1"/>
<dbReference type="EMBL" id="OOIL02002240">
    <property type="protein sequence ID" value="VFQ81710.1"/>
    <property type="molecule type" value="Genomic_DNA"/>
</dbReference>
<feature type="chain" id="PRO_5019819875" description="At1g61900-like C-terminal domain-containing protein" evidence="1">
    <location>
        <begin position="19"/>
        <end position="106"/>
    </location>
</feature>
<feature type="signal peptide" evidence="1">
    <location>
        <begin position="1"/>
        <end position="18"/>
    </location>
</feature>
<dbReference type="OrthoDB" id="1735494at2759"/>
<proteinExistence type="predicted"/>
<evidence type="ECO:0000313" key="4">
    <source>
        <dbReference type="Proteomes" id="UP000595140"/>
    </source>
</evidence>
<keyword evidence="4" id="KW-1185">Reference proteome</keyword>
<keyword evidence="1" id="KW-0732">Signal</keyword>
<evidence type="ECO:0000259" key="2">
    <source>
        <dbReference type="Pfam" id="PF26584"/>
    </source>
</evidence>